<name>A0A2U1NSK5_ARTAN</name>
<evidence type="ECO:0000313" key="3">
    <source>
        <dbReference type="Proteomes" id="UP000245207"/>
    </source>
</evidence>
<protein>
    <recommendedName>
        <fullName evidence="4">Zinc knuckle CX2CX4HX4C</fullName>
    </recommendedName>
</protein>
<dbReference type="Proteomes" id="UP000245207">
    <property type="component" value="Unassembled WGS sequence"/>
</dbReference>
<dbReference type="InterPro" id="IPR040256">
    <property type="entry name" value="At4g02000-like"/>
</dbReference>
<organism evidence="2 3">
    <name type="scientific">Artemisia annua</name>
    <name type="common">Sweet wormwood</name>
    <dbReference type="NCBI Taxonomy" id="35608"/>
    <lineage>
        <taxon>Eukaryota</taxon>
        <taxon>Viridiplantae</taxon>
        <taxon>Streptophyta</taxon>
        <taxon>Embryophyta</taxon>
        <taxon>Tracheophyta</taxon>
        <taxon>Spermatophyta</taxon>
        <taxon>Magnoliopsida</taxon>
        <taxon>eudicotyledons</taxon>
        <taxon>Gunneridae</taxon>
        <taxon>Pentapetalae</taxon>
        <taxon>asterids</taxon>
        <taxon>campanulids</taxon>
        <taxon>Asterales</taxon>
        <taxon>Asteraceae</taxon>
        <taxon>Asteroideae</taxon>
        <taxon>Anthemideae</taxon>
        <taxon>Artemisiinae</taxon>
        <taxon>Artemisia</taxon>
    </lineage>
</organism>
<feature type="compositionally biased region" description="Basic and acidic residues" evidence="1">
    <location>
        <begin position="403"/>
        <end position="415"/>
    </location>
</feature>
<keyword evidence="3" id="KW-1185">Reference proteome</keyword>
<dbReference type="PANTHER" id="PTHR31286:SF180">
    <property type="entry name" value="OS10G0362600 PROTEIN"/>
    <property type="match status" value="1"/>
</dbReference>
<feature type="region of interest" description="Disordered" evidence="1">
    <location>
        <begin position="403"/>
        <end position="448"/>
    </location>
</feature>
<dbReference type="AlphaFoldDB" id="A0A2U1NSK5"/>
<reference evidence="2 3" key="1">
    <citation type="journal article" date="2018" name="Mol. Plant">
        <title>The genome of Artemisia annua provides insight into the evolution of Asteraceae family and artemisinin biosynthesis.</title>
        <authorList>
            <person name="Shen Q."/>
            <person name="Zhang L."/>
            <person name="Liao Z."/>
            <person name="Wang S."/>
            <person name="Yan T."/>
            <person name="Shi P."/>
            <person name="Liu M."/>
            <person name="Fu X."/>
            <person name="Pan Q."/>
            <person name="Wang Y."/>
            <person name="Lv Z."/>
            <person name="Lu X."/>
            <person name="Zhang F."/>
            <person name="Jiang W."/>
            <person name="Ma Y."/>
            <person name="Chen M."/>
            <person name="Hao X."/>
            <person name="Li L."/>
            <person name="Tang Y."/>
            <person name="Lv G."/>
            <person name="Zhou Y."/>
            <person name="Sun X."/>
            <person name="Brodelius P.E."/>
            <person name="Rose J.K.C."/>
            <person name="Tang K."/>
        </authorList>
    </citation>
    <scope>NUCLEOTIDE SEQUENCE [LARGE SCALE GENOMIC DNA]</scope>
    <source>
        <strain evidence="3">cv. Huhao1</strain>
        <tissue evidence="2">Leaf</tissue>
    </source>
</reference>
<feature type="region of interest" description="Disordered" evidence="1">
    <location>
        <begin position="1"/>
        <end position="42"/>
    </location>
</feature>
<feature type="region of interest" description="Disordered" evidence="1">
    <location>
        <begin position="351"/>
        <end position="377"/>
    </location>
</feature>
<gene>
    <name evidence="2" type="ORF">CTI12_AA232940</name>
</gene>
<sequence>MRDPNPKKPNSEIPPRISEDVIRSNKASRSNKTSKVINKPAHTGGKKAILKLVSKGGSSVKDYMEGLAYDDEGNEAVEEGFDGDTQSFVSKSCGESVSVSEKEVHNAFENDMISTLVNELLKRGEVLCDGGSKAGAPFSFNSAEKWPSLNSNGKENDLGKNTEKVDDVHVVNDDTVMKDDTSTKKPSSFLNVVQGRSFIGTNKLSLISSGIGNPIIKDRITVSMCEKASSRANFARVLVEVDASKGLVDQVEVNYKILVKSMKLKVEYVWRPLVCGCCKVFGHNFKSCIHRVISDAEKNVRNESDTQRTANGVNEGNSGDEWKTVGNKEHARKDGDYIGVNVQRNFYGEGSSRGGFGGRGRGNGYGRGYGNQRYNRGENKQYVQVKKNNSTNDDQVKESVQIDKGKDKMDVDGEVSRSSVNKQTQKKNRYSVLADEEETEKNLIWEET</sequence>
<comment type="caution">
    <text evidence="2">The sequence shown here is derived from an EMBL/GenBank/DDBJ whole genome shotgun (WGS) entry which is preliminary data.</text>
</comment>
<feature type="compositionally biased region" description="Basic and acidic residues" evidence="1">
    <location>
        <begin position="1"/>
        <end position="10"/>
    </location>
</feature>
<accession>A0A2U1NSK5</accession>
<evidence type="ECO:0000256" key="1">
    <source>
        <dbReference type="SAM" id="MobiDB-lite"/>
    </source>
</evidence>
<feature type="compositionally biased region" description="Gly residues" evidence="1">
    <location>
        <begin position="351"/>
        <end position="369"/>
    </location>
</feature>
<feature type="region of interest" description="Disordered" evidence="1">
    <location>
        <begin position="302"/>
        <end position="328"/>
    </location>
</feature>
<dbReference type="EMBL" id="PKPP01002259">
    <property type="protein sequence ID" value="PWA76509.1"/>
    <property type="molecule type" value="Genomic_DNA"/>
</dbReference>
<dbReference type="OrthoDB" id="851886at2759"/>
<dbReference type="PANTHER" id="PTHR31286">
    <property type="entry name" value="GLYCINE-RICH CELL WALL STRUCTURAL PROTEIN 1.8-LIKE"/>
    <property type="match status" value="1"/>
</dbReference>
<evidence type="ECO:0008006" key="4">
    <source>
        <dbReference type="Google" id="ProtNLM"/>
    </source>
</evidence>
<feature type="compositionally biased region" description="Polar residues" evidence="1">
    <location>
        <begin position="25"/>
        <end position="36"/>
    </location>
</feature>
<feature type="compositionally biased region" description="Polar residues" evidence="1">
    <location>
        <begin position="307"/>
        <end position="317"/>
    </location>
</feature>
<proteinExistence type="predicted"/>
<evidence type="ECO:0000313" key="2">
    <source>
        <dbReference type="EMBL" id="PWA76509.1"/>
    </source>
</evidence>